<organism evidence="3 4">
    <name type="scientific">Amblyomma americanum</name>
    <name type="common">Lone star tick</name>
    <dbReference type="NCBI Taxonomy" id="6943"/>
    <lineage>
        <taxon>Eukaryota</taxon>
        <taxon>Metazoa</taxon>
        <taxon>Ecdysozoa</taxon>
        <taxon>Arthropoda</taxon>
        <taxon>Chelicerata</taxon>
        <taxon>Arachnida</taxon>
        <taxon>Acari</taxon>
        <taxon>Parasitiformes</taxon>
        <taxon>Ixodida</taxon>
        <taxon>Ixodoidea</taxon>
        <taxon>Ixodidae</taxon>
        <taxon>Amblyomminae</taxon>
        <taxon>Amblyomma</taxon>
    </lineage>
</organism>
<dbReference type="Proteomes" id="UP001321473">
    <property type="component" value="Unassembled WGS sequence"/>
</dbReference>
<dbReference type="AlphaFoldDB" id="A0AAQ4DT97"/>
<evidence type="ECO:0000259" key="2">
    <source>
        <dbReference type="Pfam" id="PF03732"/>
    </source>
</evidence>
<feature type="compositionally biased region" description="Polar residues" evidence="1">
    <location>
        <begin position="611"/>
        <end position="636"/>
    </location>
</feature>
<dbReference type="Gene3D" id="2.40.70.10">
    <property type="entry name" value="Acid Proteases"/>
    <property type="match status" value="1"/>
</dbReference>
<sequence>MTSPQSRPSIAPPVFKGTPEESAAEWLTCYEHVASLNCWDSDTKVKFLYLALDGDAKKWYTTQLLTGAPSSWSDWAAKLKACFSSRHAAEIAYLRLQNRVQLPTESPEQYFYDVMQLCARVDPKMPEEDRLRHLLRGLQPATMEKMIISNPATCADFLQILQRLSQATLMGLASRLLPTPASTTYLPTGAWNSNIHATPNSATTEPVPAPGQPHLLPACTAASYRQQQRLEEVKPTESTAFVKGIGGDLLSPAGETEVLLQFGSAEFSVKFIVLKDCPYELLGGLPFCRQANLLIDFRQKELKIGSDVYRLQLDTGVQSQTNIVTARSEDQVRIEPRTEAILRVRVPRNGIQLVEPNSTLRSGLQVARAVMNVVGGIGIVRVANPTLSPIVVHRETKIGWATSLHEAQLGLAVPHDPSTTGHFDVETGPHLTPSEREPTLPVEVALGSTQTDGGGMDAHKVLHRLRRAREVVSQREKEQQQKNKKAYDSRRREAVFYPGDLVYLWTPSRAKGKTTKLLHRYHGPFRLLRKVSENNWEVVDRTGRKRDIVNVERLELCHTRVGSDEDADDESANSDCGVDGVHELGGSVRVSAKPKGAVASTVTNNDHETSGESATGAYSYSESAHQSSHAGPQTETKAVRHDYDSETEIYYSADESVD</sequence>
<name>A0AAQ4DT97_AMBAM</name>
<feature type="domain" description="Retrotransposon gag" evidence="2">
    <location>
        <begin position="48"/>
        <end position="140"/>
    </location>
</feature>
<accession>A0AAQ4DT97</accession>
<protein>
    <recommendedName>
        <fullName evidence="2">Retrotransposon gag domain-containing protein</fullName>
    </recommendedName>
</protein>
<keyword evidence="4" id="KW-1185">Reference proteome</keyword>
<dbReference type="InterPro" id="IPR005162">
    <property type="entry name" value="Retrotrans_gag_dom"/>
</dbReference>
<feature type="region of interest" description="Disordered" evidence="1">
    <location>
        <begin position="595"/>
        <end position="658"/>
    </location>
</feature>
<evidence type="ECO:0000256" key="1">
    <source>
        <dbReference type="SAM" id="MobiDB-lite"/>
    </source>
</evidence>
<evidence type="ECO:0000313" key="3">
    <source>
        <dbReference type="EMBL" id="KAK8765687.1"/>
    </source>
</evidence>
<proteinExistence type="predicted"/>
<comment type="caution">
    <text evidence="3">The sequence shown here is derived from an EMBL/GenBank/DDBJ whole genome shotgun (WGS) entry which is preliminary data.</text>
</comment>
<reference evidence="3 4" key="1">
    <citation type="journal article" date="2023" name="Arcadia Sci">
        <title>De novo assembly of a long-read Amblyomma americanum tick genome.</title>
        <authorList>
            <person name="Chou S."/>
            <person name="Poskanzer K.E."/>
            <person name="Rollins M."/>
            <person name="Thuy-Boun P.S."/>
        </authorList>
    </citation>
    <scope>NUCLEOTIDE SEQUENCE [LARGE SCALE GENOMIC DNA]</scope>
    <source>
        <strain evidence="3">F_SG_1</strain>
        <tissue evidence="3">Salivary glands</tissue>
    </source>
</reference>
<dbReference type="Pfam" id="PF03732">
    <property type="entry name" value="Retrotrans_gag"/>
    <property type="match status" value="1"/>
</dbReference>
<dbReference type="PANTHER" id="PTHR33194:SF4">
    <property type="entry name" value="CCHC-TYPE DOMAIN-CONTAINING PROTEIN"/>
    <property type="match status" value="1"/>
</dbReference>
<evidence type="ECO:0000313" key="4">
    <source>
        <dbReference type="Proteomes" id="UP001321473"/>
    </source>
</evidence>
<dbReference type="EMBL" id="JARKHS020027103">
    <property type="protein sequence ID" value="KAK8765687.1"/>
    <property type="molecule type" value="Genomic_DNA"/>
</dbReference>
<dbReference type="PANTHER" id="PTHR33194">
    <property type="entry name" value="ZINC KNUCKLE DOMAINCONTAINING PROTEIN"/>
    <property type="match status" value="1"/>
</dbReference>
<dbReference type="InterPro" id="IPR021109">
    <property type="entry name" value="Peptidase_aspartic_dom_sf"/>
</dbReference>
<gene>
    <name evidence="3" type="ORF">V5799_031703</name>
</gene>